<dbReference type="HOGENOM" id="CLU_3025570_0_0_9"/>
<feature type="region of interest" description="Disordered" evidence="1">
    <location>
        <begin position="36"/>
        <end position="55"/>
    </location>
</feature>
<evidence type="ECO:0000313" key="3">
    <source>
        <dbReference type="Proteomes" id="UP000004619"/>
    </source>
</evidence>
<name>C7H879_FAED2</name>
<organism evidence="2 3">
    <name type="scientific">Faecalibacterium duncaniae (strain DSM 17677 / JCM 31915 / A2-165)</name>
    <name type="common">Faecalibacterium prausnitzii</name>
    <dbReference type="NCBI Taxonomy" id="411483"/>
    <lineage>
        <taxon>Bacteria</taxon>
        <taxon>Bacillati</taxon>
        <taxon>Bacillota</taxon>
        <taxon>Clostridia</taxon>
        <taxon>Eubacteriales</taxon>
        <taxon>Oscillospiraceae</taxon>
        <taxon>Faecalibacterium</taxon>
    </lineage>
</organism>
<sequence length="55" mass="5628">MGGLSSGKNKKAAKKMKKADFLSLLTAFAASSFHEGASLQGHKGPIPEGAGIAQR</sequence>
<comment type="caution">
    <text evidence="2">The sequence shown here is derived from an EMBL/GenBank/DDBJ whole genome shotgun (WGS) entry which is preliminary data.</text>
</comment>
<gene>
    <name evidence="2" type="ORF">FAEPRAA2165_02515</name>
</gene>
<evidence type="ECO:0000313" key="2">
    <source>
        <dbReference type="EMBL" id="EEU95839.1"/>
    </source>
</evidence>
<reference evidence="2" key="1">
    <citation type="submission" date="2009-08" db="EMBL/GenBank/DDBJ databases">
        <authorList>
            <person name="Weinstock G."/>
            <person name="Sodergren E."/>
            <person name="Clifton S."/>
            <person name="Fulton L."/>
            <person name="Fulton B."/>
            <person name="Courtney L."/>
            <person name="Fronick C."/>
            <person name="Harrison M."/>
            <person name="Strong C."/>
            <person name="Farmer C."/>
            <person name="Delahaunty K."/>
            <person name="Markovic C."/>
            <person name="Hall O."/>
            <person name="Minx P."/>
            <person name="Tomlinson C."/>
            <person name="Mitreva M."/>
            <person name="Nelson J."/>
            <person name="Hou S."/>
            <person name="Wollam A."/>
            <person name="Pepin K.H."/>
            <person name="Johnson M."/>
            <person name="Bhonagiri V."/>
            <person name="Nash W.E."/>
            <person name="Warren W."/>
            <person name="Chinwalla A."/>
            <person name="Mardis E.R."/>
            <person name="Wilson R.K."/>
        </authorList>
    </citation>
    <scope>NUCLEOTIDE SEQUENCE [LARGE SCALE GENOMIC DNA]</scope>
    <source>
        <strain evidence="2">A2-165</strain>
    </source>
</reference>
<dbReference type="EMBL" id="ACOP02000071">
    <property type="protein sequence ID" value="EEU95839.1"/>
    <property type="molecule type" value="Genomic_DNA"/>
</dbReference>
<proteinExistence type="predicted"/>
<dbReference type="AlphaFoldDB" id="C7H879"/>
<dbReference type="Proteomes" id="UP000004619">
    <property type="component" value="Unassembled WGS sequence"/>
</dbReference>
<accession>C7H879</accession>
<evidence type="ECO:0000256" key="1">
    <source>
        <dbReference type="SAM" id="MobiDB-lite"/>
    </source>
</evidence>
<keyword evidence="3" id="KW-1185">Reference proteome</keyword>
<protein>
    <submittedName>
        <fullName evidence="2">Uncharacterized protein</fullName>
    </submittedName>
</protein>